<dbReference type="STRING" id="525373.HMPREF0766_10882"/>
<evidence type="ECO:0000313" key="2">
    <source>
        <dbReference type="Proteomes" id="UP000006258"/>
    </source>
</evidence>
<name>D7VIR3_SPHSI</name>
<comment type="caution">
    <text evidence="1">The sequence shown here is derived from an EMBL/GenBank/DDBJ whole genome shotgun (WGS) entry which is preliminary data.</text>
</comment>
<dbReference type="HOGENOM" id="CLU_2883621_0_0_10"/>
<sequence length="63" mass="7313">MIAQTVVLQGTYTSCVTRQKSLFLGFENMYLCTSKIRLFCEEIKPYKPRAGTEQKAVTFYIHE</sequence>
<reference evidence="1" key="1">
    <citation type="submission" date="2010-07" db="EMBL/GenBank/DDBJ databases">
        <authorList>
            <person name="Muzny D."/>
            <person name="Qin X."/>
            <person name="Buhay C."/>
            <person name="Dugan-Rocha S."/>
            <person name="Ding Y."/>
            <person name="Chen G."/>
            <person name="Hawes A."/>
            <person name="Holder M."/>
            <person name="Jhangiani S."/>
            <person name="Johnson A."/>
            <person name="Khan Z."/>
            <person name="Li Z."/>
            <person name="Liu W."/>
            <person name="Liu X."/>
            <person name="Perez L."/>
            <person name="Shen H."/>
            <person name="Wang Q."/>
            <person name="Watt J."/>
            <person name="Xi L."/>
            <person name="Xin Y."/>
            <person name="Zhou J."/>
            <person name="Deng J."/>
            <person name="Jiang H."/>
            <person name="Liu Y."/>
            <person name="Qu J."/>
            <person name="Song X.-Z."/>
            <person name="Zhang L."/>
            <person name="Villasana D."/>
            <person name="Johnson A."/>
            <person name="Liu J."/>
            <person name="Liyanage D."/>
            <person name="Lorensuhewa L."/>
            <person name="Robinson T."/>
            <person name="Song A."/>
            <person name="Song B.-B."/>
            <person name="Dinh H."/>
            <person name="Thornton R."/>
            <person name="Coyle M."/>
            <person name="Francisco L."/>
            <person name="Jackson L."/>
            <person name="Javaid M."/>
            <person name="Korchina V."/>
            <person name="Kovar C."/>
            <person name="Mata R."/>
            <person name="Mathew T."/>
            <person name="Ngo R."/>
            <person name="Nguyen L."/>
            <person name="Nguyen N."/>
            <person name="Okwuonu G."/>
            <person name="Ongeri F."/>
            <person name="Pham C."/>
            <person name="Simmons D."/>
            <person name="Wilczek-Boney K."/>
            <person name="Hale W."/>
            <person name="Jakkamsetti A."/>
            <person name="Pham P."/>
            <person name="Ruth R."/>
            <person name="San Lucas F."/>
            <person name="Warren J."/>
            <person name="Zhang J."/>
            <person name="Zhao Z."/>
            <person name="Zhou C."/>
            <person name="Zhu D."/>
            <person name="Lee S."/>
            <person name="Bess C."/>
            <person name="Blankenburg K."/>
            <person name="Forbes L."/>
            <person name="Fu Q."/>
            <person name="Gubbala S."/>
            <person name="Hirani K."/>
            <person name="Jayaseelan J.C."/>
            <person name="Lara F."/>
            <person name="Munidasa M."/>
            <person name="Palculict T."/>
            <person name="Patil S."/>
            <person name="Pu L.-L."/>
            <person name="Saada N."/>
            <person name="Tang L."/>
            <person name="Weissenberger G."/>
            <person name="Zhu Y."/>
            <person name="Hemphill L."/>
            <person name="Shang Y."/>
            <person name="Youmans B."/>
            <person name="Ayvaz T."/>
            <person name="Ross M."/>
            <person name="Santibanez J."/>
            <person name="Aqrawi P."/>
            <person name="Gross S."/>
            <person name="Joshi V."/>
            <person name="Fowler G."/>
            <person name="Nazareth L."/>
            <person name="Reid J."/>
            <person name="Worley K."/>
            <person name="Petrosino J."/>
            <person name="Highlander S."/>
            <person name="Gibbs R."/>
        </authorList>
    </citation>
    <scope>NUCLEOTIDE SEQUENCE [LARGE SCALE GENOMIC DNA]</scope>
    <source>
        <strain evidence="1">ATCC 33861</strain>
    </source>
</reference>
<keyword evidence="2" id="KW-1185">Reference proteome</keyword>
<dbReference type="EMBL" id="ACHA02000002">
    <property type="protein sequence ID" value="EFK59965.1"/>
    <property type="molecule type" value="Genomic_DNA"/>
</dbReference>
<dbReference type="Proteomes" id="UP000006258">
    <property type="component" value="Unassembled WGS sequence"/>
</dbReference>
<dbReference type="AlphaFoldDB" id="D7VIR3"/>
<organism evidence="1 2">
    <name type="scientific">Sphingobacterium spiritivorum ATCC 33861</name>
    <dbReference type="NCBI Taxonomy" id="525373"/>
    <lineage>
        <taxon>Bacteria</taxon>
        <taxon>Pseudomonadati</taxon>
        <taxon>Bacteroidota</taxon>
        <taxon>Sphingobacteriia</taxon>
        <taxon>Sphingobacteriales</taxon>
        <taxon>Sphingobacteriaceae</taxon>
        <taxon>Sphingobacterium</taxon>
    </lineage>
</organism>
<gene>
    <name evidence="1" type="ORF">HMPREF0766_10882</name>
</gene>
<accession>D7VIR3</accession>
<evidence type="ECO:0000313" key="1">
    <source>
        <dbReference type="EMBL" id="EFK59965.1"/>
    </source>
</evidence>
<proteinExistence type="predicted"/>
<protein>
    <submittedName>
        <fullName evidence="1">Uncharacterized protein</fullName>
    </submittedName>
</protein>